<evidence type="ECO:0000313" key="2">
    <source>
        <dbReference type="Proteomes" id="UP001334084"/>
    </source>
</evidence>
<sequence length="222" mass="26553">MRYFETSNESSDSSSYSEIILERDSELNKNFEVNRKKMEIRRLEQNLSLLVTTKKNKYSQQYKGIPKIKNTSRILEKLFKIAIPINPRYEINIGPPSETSNQQSTVIREDLPEKELLRRTFYIAGEMRRKIYSNQNLEDLSGMLSEHEDCIDCLRARIKRDMIIETEDEDYEDGIILYKLWILTTFYKFFGKDTFDKLINKLNIPKNKLCFIKLIRKYYQEL</sequence>
<dbReference type="AlphaFoldDB" id="A0AAX4JGN4"/>
<protein>
    <submittedName>
        <fullName evidence="1">Uncharacterized protein</fullName>
    </submittedName>
</protein>
<dbReference type="Proteomes" id="UP001334084">
    <property type="component" value="Chromosome 12"/>
</dbReference>
<dbReference type="EMBL" id="CP142737">
    <property type="protein sequence ID" value="WUR05101.1"/>
    <property type="molecule type" value="Genomic_DNA"/>
</dbReference>
<dbReference type="RefSeq" id="XP_065331246.1">
    <property type="nucleotide sequence ID" value="XM_065475174.1"/>
</dbReference>
<name>A0AAX4JGN4_9MICR</name>
<reference evidence="1" key="1">
    <citation type="journal article" date="2024" name="BMC Genomics">
        <title>Functional annotation of a divergent genome using sequence and structure-based similarity.</title>
        <authorList>
            <person name="Svedberg D."/>
            <person name="Winiger R.R."/>
            <person name="Berg A."/>
            <person name="Sharma H."/>
            <person name="Tellgren-Roth C."/>
            <person name="Debrunner-Vossbrinck B.A."/>
            <person name="Vossbrinck C.R."/>
            <person name="Barandun J."/>
        </authorList>
    </citation>
    <scope>NUCLEOTIDE SEQUENCE</scope>
    <source>
        <strain evidence="1">Illinois isolate</strain>
    </source>
</reference>
<proteinExistence type="predicted"/>
<dbReference type="KEGG" id="vnx:VNE69_12086"/>
<accession>A0AAX4JGN4</accession>
<keyword evidence="2" id="KW-1185">Reference proteome</keyword>
<dbReference type="GeneID" id="90542948"/>
<evidence type="ECO:0000313" key="1">
    <source>
        <dbReference type="EMBL" id="WUR05101.1"/>
    </source>
</evidence>
<organism evidence="1 2">
    <name type="scientific">Vairimorpha necatrix</name>
    <dbReference type="NCBI Taxonomy" id="6039"/>
    <lineage>
        <taxon>Eukaryota</taxon>
        <taxon>Fungi</taxon>
        <taxon>Fungi incertae sedis</taxon>
        <taxon>Microsporidia</taxon>
        <taxon>Nosematidae</taxon>
        <taxon>Vairimorpha</taxon>
    </lineage>
</organism>
<gene>
    <name evidence="1" type="ORF">VNE69_12086</name>
</gene>